<dbReference type="SUPFAM" id="SSF55031">
    <property type="entry name" value="Bacterial exopeptidase dimerisation domain"/>
    <property type="match status" value="1"/>
</dbReference>
<evidence type="ECO:0000259" key="3">
    <source>
        <dbReference type="Pfam" id="PF07687"/>
    </source>
</evidence>
<dbReference type="EMBL" id="JARLKZ010000015">
    <property type="protein sequence ID" value="MEC0242087.1"/>
    <property type="molecule type" value="Genomic_DNA"/>
</dbReference>
<dbReference type="Pfam" id="PF07687">
    <property type="entry name" value="M20_dimer"/>
    <property type="match status" value="1"/>
</dbReference>
<evidence type="ECO:0000313" key="5">
    <source>
        <dbReference type="Proteomes" id="UP001344632"/>
    </source>
</evidence>
<comment type="similarity">
    <text evidence="1">Belongs to the peptidase M20 family.</text>
</comment>
<gene>
    <name evidence="4" type="primary">allC</name>
    <name evidence="4" type="ORF">P4H66_19985</name>
</gene>
<organism evidence="4 5">
    <name type="scientific">Paenibacillus dokdonensis</name>
    <dbReference type="NCBI Taxonomy" id="2567944"/>
    <lineage>
        <taxon>Bacteria</taxon>
        <taxon>Bacillati</taxon>
        <taxon>Bacillota</taxon>
        <taxon>Bacilli</taxon>
        <taxon>Bacillales</taxon>
        <taxon>Paenibacillaceae</taxon>
        <taxon>Paenibacillus</taxon>
    </lineage>
</organism>
<feature type="domain" description="Peptidase M20 dimerisation" evidence="3">
    <location>
        <begin position="207"/>
        <end position="307"/>
    </location>
</feature>
<dbReference type="NCBIfam" id="TIGR01879">
    <property type="entry name" value="hydantase"/>
    <property type="match status" value="1"/>
</dbReference>
<dbReference type="PANTHER" id="PTHR32494">
    <property type="entry name" value="ALLANTOATE DEIMINASE-RELATED"/>
    <property type="match status" value="1"/>
</dbReference>
<dbReference type="SUPFAM" id="SSF53187">
    <property type="entry name" value="Zn-dependent exopeptidases"/>
    <property type="match status" value="1"/>
</dbReference>
<dbReference type="PIRSF" id="PIRSF001235">
    <property type="entry name" value="Amidase_carbamoylase"/>
    <property type="match status" value="1"/>
</dbReference>
<dbReference type="PANTHER" id="PTHR32494:SF5">
    <property type="entry name" value="ALLANTOATE AMIDOHYDROLASE"/>
    <property type="match status" value="1"/>
</dbReference>
<evidence type="ECO:0000256" key="2">
    <source>
        <dbReference type="ARBA" id="ARBA00022801"/>
    </source>
</evidence>
<dbReference type="Pfam" id="PF01546">
    <property type="entry name" value="Peptidase_M20"/>
    <property type="match status" value="1"/>
</dbReference>
<proteinExistence type="inferred from homology"/>
<dbReference type="InterPro" id="IPR036264">
    <property type="entry name" value="Bact_exopeptidase_dim_dom"/>
</dbReference>
<dbReference type="EC" id="3.5.3.9" evidence="4"/>
<evidence type="ECO:0000313" key="4">
    <source>
        <dbReference type="EMBL" id="MEC0242087.1"/>
    </source>
</evidence>
<name>A0ABU6GQR8_9BACL</name>
<dbReference type="Gene3D" id="3.30.70.360">
    <property type="match status" value="1"/>
</dbReference>
<keyword evidence="2 4" id="KW-0378">Hydrolase</keyword>
<comment type="caution">
    <text evidence="4">The sequence shown here is derived from an EMBL/GenBank/DDBJ whole genome shotgun (WGS) entry which is preliminary data.</text>
</comment>
<dbReference type="CDD" id="cd03884">
    <property type="entry name" value="M20_bAS"/>
    <property type="match status" value="1"/>
</dbReference>
<dbReference type="GO" id="GO:0047652">
    <property type="term" value="F:allantoate deiminase activity"/>
    <property type="evidence" value="ECO:0007669"/>
    <property type="project" value="UniProtKB-EC"/>
</dbReference>
<dbReference type="InterPro" id="IPR010158">
    <property type="entry name" value="Amidase_Cbmase"/>
</dbReference>
<sequence length="404" mass="44353">MQMTEELIEWLGRIGSDSDGGVTRLLYTPSWKEAQEALAAKMELLGLQAYYDDAGNLCGRLQGIDDDCSCILTGSHVDTVKRGGKYDGAYGIVAGITALSRLRERYGAPKKTIEVVAFCEEEGSRFPYNYWGSTFMTGAASYKDIEQARDQQGVSFMTAMEAAGFGPGTKGKGPRSDIDTFIELHVEQGAILEQEQKSIGIVEQIVGLQRYTVHVKGEANHAGTTPMAYRKDAVRAASEMVAAIMDKTEQLGAPLVATVGQMELVPNTPNVIPGQVNFTIDVRHPDEKVLDEACQRLVETIRSAAAQRDVEIDIERWMNVAPIAMDLALTDAIEDICLKQKLSYRRMSSGAGHDAQIFASYCRTAMVFVPSRNGISHSPLEYTEPQQLEDGVRVLTDLLHQLAY</sequence>
<dbReference type="InterPro" id="IPR011650">
    <property type="entry name" value="Peptidase_M20_dimer"/>
</dbReference>
<keyword evidence="5" id="KW-1185">Reference proteome</keyword>
<dbReference type="NCBIfam" id="NF006768">
    <property type="entry name" value="PRK09290.1-1"/>
    <property type="match status" value="1"/>
</dbReference>
<protein>
    <submittedName>
        <fullName evidence="4">Allantoate deiminase</fullName>
        <ecNumber evidence="4">3.5.3.9</ecNumber>
    </submittedName>
</protein>
<dbReference type="InterPro" id="IPR002933">
    <property type="entry name" value="Peptidase_M20"/>
</dbReference>
<evidence type="ECO:0000256" key="1">
    <source>
        <dbReference type="ARBA" id="ARBA00006153"/>
    </source>
</evidence>
<dbReference type="Proteomes" id="UP001344632">
    <property type="component" value="Unassembled WGS sequence"/>
</dbReference>
<dbReference type="RefSeq" id="WP_326089834.1">
    <property type="nucleotide sequence ID" value="NZ_JARLKZ010000015.1"/>
</dbReference>
<reference evidence="4 5" key="1">
    <citation type="submission" date="2023-03" db="EMBL/GenBank/DDBJ databases">
        <title>Bacillus Genome Sequencing.</title>
        <authorList>
            <person name="Dunlap C."/>
        </authorList>
    </citation>
    <scope>NUCLEOTIDE SEQUENCE [LARGE SCALE GENOMIC DNA]</scope>
    <source>
        <strain evidence="4 5">BD-525</strain>
    </source>
</reference>
<dbReference type="Gene3D" id="3.40.630.10">
    <property type="entry name" value="Zn peptidases"/>
    <property type="match status" value="1"/>
</dbReference>
<accession>A0ABU6GQR8</accession>
<dbReference type="NCBIfam" id="NF006771">
    <property type="entry name" value="PRK09290.1-5"/>
    <property type="match status" value="1"/>
</dbReference>